<dbReference type="InterPro" id="IPR020904">
    <property type="entry name" value="Sc_DH/Rdtase_CS"/>
</dbReference>
<dbReference type="Proteomes" id="UP000659654">
    <property type="component" value="Unassembled WGS sequence"/>
</dbReference>
<dbReference type="PRINTS" id="PR00080">
    <property type="entry name" value="SDRFAMILY"/>
</dbReference>
<dbReference type="Proteomes" id="UP000582659">
    <property type="component" value="Unassembled WGS sequence"/>
</dbReference>
<dbReference type="EMBL" id="CAJFDI010000004">
    <property type="protein sequence ID" value="CAD5227385.1"/>
    <property type="molecule type" value="Genomic_DNA"/>
</dbReference>
<dbReference type="SMR" id="A0A7I8WVM3"/>
<dbReference type="InterPro" id="IPR002347">
    <property type="entry name" value="SDR_fam"/>
</dbReference>
<dbReference type="AlphaFoldDB" id="A0A7I8WVM3"/>
<dbReference type="Pfam" id="PF00106">
    <property type="entry name" value="adh_short"/>
    <property type="match status" value="1"/>
</dbReference>
<dbReference type="EMBL" id="CAJFCV020000004">
    <property type="protein sequence ID" value="CAG9117633.1"/>
    <property type="molecule type" value="Genomic_DNA"/>
</dbReference>
<dbReference type="PROSITE" id="PS00061">
    <property type="entry name" value="ADH_SHORT"/>
    <property type="match status" value="1"/>
</dbReference>
<proteinExistence type="inferred from homology"/>
<keyword evidence="4" id="KW-1185">Reference proteome</keyword>
<dbReference type="OrthoDB" id="47007at2759"/>
<dbReference type="PANTHER" id="PTHR43975">
    <property type="entry name" value="ZGC:101858"/>
    <property type="match status" value="1"/>
</dbReference>
<dbReference type="GO" id="GO:0016491">
    <property type="term" value="F:oxidoreductase activity"/>
    <property type="evidence" value="ECO:0007669"/>
    <property type="project" value="UniProtKB-KW"/>
</dbReference>
<sequence>MTGSKVMIITGATSGIGKGAAFEMAKRKWRLVLTGRNAEAMKEVVDECKQHGASEVTYVLGDLTEPSTAKKIVEHAISTFGQIDSLVNNAGMLVLGTLEEARDDLDDFDRQIDGNSGSSVCGTNAIPESFYYCMSKAALDQFTKCLAMELAPKGVRVNSVNPGVIYSEIQRRSGITEDTYQAYLKRSEFTHPLGRVGNPEETAKAIAFLATEDSSFTTGELLKVDGGRAVMTVC</sequence>
<evidence type="ECO:0000313" key="4">
    <source>
        <dbReference type="Proteomes" id="UP000659654"/>
    </source>
</evidence>
<dbReference type="Gene3D" id="3.40.50.720">
    <property type="entry name" value="NAD(P)-binding Rossmann-like Domain"/>
    <property type="match status" value="2"/>
</dbReference>
<evidence type="ECO:0000256" key="1">
    <source>
        <dbReference type="ARBA" id="ARBA00023002"/>
    </source>
</evidence>
<gene>
    <name evidence="3" type="ORF">BXYJ_LOCUS9923</name>
</gene>
<dbReference type="SUPFAM" id="SSF51735">
    <property type="entry name" value="NAD(P)-binding Rossmann-fold domains"/>
    <property type="match status" value="1"/>
</dbReference>
<dbReference type="PRINTS" id="PR00081">
    <property type="entry name" value="GDHRDH"/>
</dbReference>
<comment type="caution">
    <text evidence="3">The sequence shown here is derived from an EMBL/GenBank/DDBJ whole genome shotgun (WGS) entry which is preliminary data.</text>
</comment>
<comment type="similarity">
    <text evidence="2">Belongs to the short-chain dehydrogenases/reductases (SDR) family.</text>
</comment>
<evidence type="ECO:0000313" key="3">
    <source>
        <dbReference type="EMBL" id="CAD5227385.1"/>
    </source>
</evidence>
<organism evidence="3 4">
    <name type="scientific">Bursaphelenchus xylophilus</name>
    <name type="common">Pinewood nematode worm</name>
    <name type="synonym">Aphelenchoides xylophilus</name>
    <dbReference type="NCBI Taxonomy" id="6326"/>
    <lineage>
        <taxon>Eukaryota</taxon>
        <taxon>Metazoa</taxon>
        <taxon>Ecdysozoa</taxon>
        <taxon>Nematoda</taxon>
        <taxon>Chromadorea</taxon>
        <taxon>Rhabditida</taxon>
        <taxon>Tylenchina</taxon>
        <taxon>Tylenchomorpha</taxon>
        <taxon>Aphelenchoidea</taxon>
        <taxon>Aphelenchoididae</taxon>
        <taxon>Bursaphelenchus</taxon>
    </lineage>
</organism>
<reference evidence="3" key="1">
    <citation type="submission" date="2020-09" db="EMBL/GenBank/DDBJ databases">
        <authorList>
            <person name="Kikuchi T."/>
        </authorList>
    </citation>
    <scope>NUCLEOTIDE SEQUENCE</scope>
    <source>
        <strain evidence="3">Ka4C1</strain>
    </source>
</reference>
<keyword evidence="1" id="KW-0560">Oxidoreductase</keyword>
<protein>
    <submittedName>
        <fullName evidence="3">(pine wood nematode) hypothetical protein</fullName>
    </submittedName>
</protein>
<name>A0A7I8WVM3_BURXY</name>
<evidence type="ECO:0000256" key="2">
    <source>
        <dbReference type="RuleBase" id="RU000363"/>
    </source>
</evidence>
<dbReference type="PANTHER" id="PTHR43975:SF2">
    <property type="entry name" value="EG:BACR7A4.14 PROTEIN-RELATED"/>
    <property type="match status" value="1"/>
</dbReference>
<dbReference type="Pfam" id="PF13561">
    <property type="entry name" value="adh_short_C2"/>
    <property type="match status" value="1"/>
</dbReference>
<dbReference type="InterPro" id="IPR036291">
    <property type="entry name" value="NAD(P)-bd_dom_sf"/>
</dbReference>
<accession>A0A7I8WVM3</accession>